<keyword evidence="2" id="KW-1185">Reference proteome</keyword>
<comment type="caution">
    <text evidence="1">The sequence shown here is derived from an EMBL/GenBank/DDBJ whole genome shotgun (WGS) entry which is preliminary data.</text>
</comment>
<evidence type="ECO:0000313" key="2">
    <source>
        <dbReference type="Proteomes" id="UP000789366"/>
    </source>
</evidence>
<feature type="non-terminal residue" evidence="1">
    <location>
        <position position="1"/>
    </location>
</feature>
<sequence>FLDTDLLCGTIGDQYKIVGNSVPRNVAFSLGLELGRALCDSQHENAANTFQYN</sequence>
<dbReference type="Proteomes" id="UP000789366">
    <property type="component" value="Unassembled WGS sequence"/>
</dbReference>
<name>A0ACA9QKQ9_9GLOM</name>
<organism evidence="1 2">
    <name type="scientific">Cetraspora pellucida</name>
    <dbReference type="NCBI Taxonomy" id="1433469"/>
    <lineage>
        <taxon>Eukaryota</taxon>
        <taxon>Fungi</taxon>
        <taxon>Fungi incertae sedis</taxon>
        <taxon>Mucoromycota</taxon>
        <taxon>Glomeromycotina</taxon>
        <taxon>Glomeromycetes</taxon>
        <taxon>Diversisporales</taxon>
        <taxon>Gigasporaceae</taxon>
        <taxon>Cetraspora</taxon>
    </lineage>
</organism>
<reference evidence="1" key="1">
    <citation type="submission" date="2021-06" db="EMBL/GenBank/DDBJ databases">
        <authorList>
            <person name="Kallberg Y."/>
            <person name="Tangrot J."/>
            <person name="Rosling A."/>
        </authorList>
    </citation>
    <scope>NUCLEOTIDE SEQUENCE</scope>
    <source>
        <strain evidence="1">28 12/20/2015</strain>
    </source>
</reference>
<protein>
    <submittedName>
        <fullName evidence="1">10895_t:CDS:1</fullName>
    </submittedName>
</protein>
<gene>
    <name evidence="1" type="ORF">SPELUC_LOCUS14790</name>
</gene>
<accession>A0ACA9QKQ9</accession>
<evidence type="ECO:0000313" key="1">
    <source>
        <dbReference type="EMBL" id="CAG8755765.1"/>
    </source>
</evidence>
<proteinExistence type="predicted"/>
<dbReference type="EMBL" id="CAJVPW010045382">
    <property type="protein sequence ID" value="CAG8755765.1"/>
    <property type="molecule type" value="Genomic_DNA"/>
</dbReference>